<reference evidence="2 3" key="1">
    <citation type="submission" date="2015-02" db="EMBL/GenBank/DDBJ databases">
        <title>Draft genome of a novel marine cyanobacterium (Chroococcales) isolated from South Atlantic Ocean.</title>
        <authorList>
            <person name="Rigonato J."/>
            <person name="Alvarenga D.O."/>
            <person name="Branco L.H."/>
            <person name="Varani A.M."/>
            <person name="Brandini F.P."/>
            <person name="Fiore M.F."/>
        </authorList>
    </citation>
    <scope>NUCLEOTIDE SEQUENCE [LARGE SCALE GENOMIC DNA]</scope>
    <source>
        <strain evidence="2 3">CENA595</strain>
    </source>
</reference>
<feature type="coiled-coil region" evidence="1">
    <location>
        <begin position="20"/>
        <end position="90"/>
    </location>
</feature>
<gene>
    <name evidence="2" type="ORF">UH38_06070</name>
</gene>
<sequence>MQPPPESSASDASVDIAQSLAEVESALVALKQRYAQVESDRLRQAELKNRIDEIGPQVAKNKSAQLKVELKELEAQLEAIEVNLESQLFTVDIFKEPFWQAVRFGGLGIVVGWILKSCAN</sequence>
<dbReference type="RefSeq" id="WP_045053737.1">
    <property type="nucleotide sequence ID" value="NZ_CAWMDP010000026.1"/>
</dbReference>
<proteinExistence type="predicted"/>
<protein>
    <recommendedName>
        <fullName evidence="4">DUF2203 domain-containing protein</fullName>
    </recommendedName>
</protein>
<dbReference type="EMBL" id="JYON01000004">
    <property type="protein sequence ID" value="KJH72677.1"/>
    <property type="molecule type" value="Genomic_DNA"/>
</dbReference>
<comment type="caution">
    <text evidence="2">The sequence shown here is derived from an EMBL/GenBank/DDBJ whole genome shotgun (WGS) entry which is preliminary data.</text>
</comment>
<evidence type="ECO:0008006" key="4">
    <source>
        <dbReference type="Google" id="ProtNLM"/>
    </source>
</evidence>
<dbReference type="OrthoDB" id="565202at2"/>
<dbReference type="Proteomes" id="UP000032452">
    <property type="component" value="Unassembled WGS sequence"/>
</dbReference>
<keyword evidence="3" id="KW-1185">Reference proteome</keyword>
<evidence type="ECO:0000313" key="3">
    <source>
        <dbReference type="Proteomes" id="UP000032452"/>
    </source>
</evidence>
<dbReference type="PATRIC" id="fig|1618023.3.peg.2366"/>
<evidence type="ECO:0000313" key="2">
    <source>
        <dbReference type="EMBL" id="KJH72677.1"/>
    </source>
</evidence>
<dbReference type="STRING" id="1618023.UH38_06070"/>
<dbReference type="AlphaFoldDB" id="A0A0D8ZWC5"/>
<organism evidence="2 3">
    <name type="scientific">Aliterella atlantica CENA595</name>
    <dbReference type="NCBI Taxonomy" id="1618023"/>
    <lineage>
        <taxon>Bacteria</taxon>
        <taxon>Bacillati</taxon>
        <taxon>Cyanobacteriota</taxon>
        <taxon>Cyanophyceae</taxon>
        <taxon>Chroococcidiopsidales</taxon>
        <taxon>Aliterellaceae</taxon>
        <taxon>Aliterella</taxon>
    </lineage>
</organism>
<evidence type="ECO:0000256" key="1">
    <source>
        <dbReference type="SAM" id="Coils"/>
    </source>
</evidence>
<keyword evidence="1" id="KW-0175">Coiled coil</keyword>
<accession>A0A0D8ZWC5</accession>
<name>A0A0D8ZWC5_9CYAN</name>